<reference evidence="4 5" key="1">
    <citation type="submission" date="2017-06" db="EMBL/GenBank/DDBJ databases">
        <authorList>
            <consortium name="Pathogen Informatics"/>
        </authorList>
    </citation>
    <scope>NUCLEOTIDE SEQUENCE [LARGE SCALE GENOMIC DNA]</scope>
    <source>
        <strain evidence="4 5">NCTC12149</strain>
    </source>
</reference>
<dbReference type="PROSITE" id="PS50110">
    <property type="entry name" value="RESPONSE_REGULATORY"/>
    <property type="match status" value="1"/>
</dbReference>
<dbReference type="RefSeq" id="WP_093095659.1">
    <property type="nucleotide sequence ID" value="NZ_CP158798.1"/>
</dbReference>
<dbReference type="PANTHER" id="PTHR44591:SF3">
    <property type="entry name" value="RESPONSE REGULATORY DOMAIN-CONTAINING PROTEIN"/>
    <property type="match status" value="1"/>
</dbReference>
<dbReference type="KEGG" id="smiz:4412673_01653"/>
<evidence type="ECO:0000313" key="4">
    <source>
        <dbReference type="EMBL" id="SNV48962.1"/>
    </source>
</evidence>
<dbReference type="InterPro" id="IPR011006">
    <property type="entry name" value="CheY-like_superfamily"/>
</dbReference>
<dbReference type="PANTHER" id="PTHR44591">
    <property type="entry name" value="STRESS RESPONSE REGULATOR PROTEIN 1"/>
    <property type="match status" value="1"/>
</dbReference>
<protein>
    <submittedName>
        <fullName evidence="4">Polar-differentiation response regulator divK</fullName>
    </submittedName>
</protein>
<proteinExistence type="predicted"/>
<feature type="domain" description="Response regulatory" evidence="3">
    <location>
        <begin position="4"/>
        <end position="116"/>
    </location>
</feature>
<keyword evidence="1 2" id="KW-0597">Phosphoprotein</keyword>
<sequence length="116" mass="12778">MNKKIFICEDNIHVLNAIMDVLSVTGAELIAELDSTRALERMLTIRPDVLICDIEMPIVSGSELIRLIRKSEILNNVFVLGISASHNGKEASMLAGANAFIEKPFDICDFMAALPF</sequence>
<organism evidence="4 5">
    <name type="scientific">Sphingobacterium mizutaii</name>
    <dbReference type="NCBI Taxonomy" id="1010"/>
    <lineage>
        <taxon>Bacteria</taxon>
        <taxon>Pseudomonadati</taxon>
        <taxon>Bacteroidota</taxon>
        <taxon>Sphingobacteriia</taxon>
        <taxon>Sphingobacteriales</taxon>
        <taxon>Sphingobacteriaceae</taxon>
        <taxon>Sphingobacterium</taxon>
    </lineage>
</organism>
<dbReference type="SUPFAM" id="SSF52172">
    <property type="entry name" value="CheY-like"/>
    <property type="match status" value="1"/>
</dbReference>
<evidence type="ECO:0000259" key="3">
    <source>
        <dbReference type="PROSITE" id="PS50110"/>
    </source>
</evidence>
<dbReference type="GO" id="GO:0000160">
    <property type="term" value="P:phosphorelay signal transduction system"/>
    <property type="evidence" value="ECO:0007669"/>
    <property type="project" value="InterPro"/>
</dbReference>
<dbReference type="AlphaFoldDB" id="A0AAJ5BZW4"/>
<name>A0AAJ5BZW4_9SPHI</name>
<feature type="modified residue" description="4-aspartylphosphate" evidence="2">
    <location>
        <position position="53"/>
    </location>
</feature>
<dbReference type="InterPro" id="IPR001789">
    <property type="entry name" value="Sig_transdc_resp-reg_receiver"/>
</dbReference>
<dbReference type="EMBL" id="LT906468">
    <property type="protein sequence ID" value="SNV48962.1"/>
    <property type="molecule type" value="Genomic_DNA"/>
</dbReference>
<evidence type="ECO:0000313" key="5">
    <source>
        <dbReference type="Proteomes" id="UP000215355"/>
    </source>
</evidence>
<dbReference type="InterPro" id="IPR050595">
    <property type="entry name" value="Bact_response_regulator"/>
</dbReference>
<dbReference type="Pfam" id="PF00072">
    <property type="entry name" value="Response_reg"/>
    <property type="match status" value="1"/>
</dbReference>
<gene>
    <name evidence="4" type="primary">divK_1</name>
    <name evidence="4" type="ORF">SAMEA4412673_01653</name>
</gene>
<evidence type="ECO:0000256" key="2">
    <source>
        <dbReference type="PROSITE-ProRule" id="PRU00169"/>
    </source>
</evidence>
<dbReference type="Proteomes" id="UP000215355">
    <property type="component" value="Chromosome 1"/>
</dbReference>
<dbReference type="SMART" id="SM00448">
    <property type="entry name" value="REC"/>
    <property type="match status" value="1"/>
</dbReference>
<dbReference type="Gene3D" id="3.40.50.2300">
    <property type="match status" value="1"/>
</dbReference>
<accession>A0AAJ5BZW4</accession>
<evidence type="ECO:0000256" key="1">
    <source>
        <dbReference type="ARBA" id="ARBA00022553"/>
    </source>
</evidence>